<organism evidence="1 2">
    <name type="scientific">Pleurodeles waltl</name>
    <name type="common">Iberian ribbed newt</name>
    <dbReference type="NCBI Taxonomy" id="8319"/>
    <lineage>
        <taxon>Eukaryota</taxon>
        <taxon>Metazoa</taxon>
        <taxon>Chordata</taxon>
        <taxon>Craniata</taxon>
        <taxon>Vertebrata</taxon>
        <taxon>Euteleostomi</taxon>
        <taxon>Amphibia</taxon>
        <taxon>Batrachia</taxon>
        <taxon>Caudata</taxon>
        <taxon>Salamandroidea</taxon>
        <taxon>Salamandridae</taxon>
        <taxon>Pleurodelinae</taxon>
        <taxon>Pleurodeles</taxon>
    </lineage>
</organism>
<dbReference type="EMBL" id="JANPWB010000004">
    <property type="protein sequence ID" value="KAJ1191362.1"/>
    <property type="molecule type" value="Genomic_DNA"/>
</dbReference>
<accession>A0AAV7UQQ2</accession>
<comment type="caution">
    <text evidence="1">The sequence shown here is derived from an EMBL/GenBank/DDBJ whole genome shotgun (WGS) entry which is preliminary data.</text>
</comment>
<dbReference type="Proteomes" id="UP001066276">
    <property type="component" value="Chromosome 2_2"/>
</dbReference>
<feature type="non-terminal residue" evidence="1">
    <location>
        <position position="65"/>
    </location>
</feature>
<sequence>MGLLNIICQYHVHERSPQPLLPWNEVSISDSAGTRKLGQRQDDVQHRYQRWWRCPLVVIPLIICL</sequence>
<proteinExistence type="predicted"/>
<evidence type="ECO:0000313" key="2">
    <source>
        <dbReference type="Proteomes" id="UP001066276"/>
    </source>
</evidence>
<dbReference type="AlphaFoldDB" id="A0AAV7UQQ2"/>
<name>A0AAV7UQQ2_PLEWA</name>
<reference evidence="1" key="1">
    <citation type="journal article" date="2022" name="bioRxiv">
        <title>Sequencing and chromosome-scale assembly of the giantPleurodeles waltlgenome.</title>
        <authorList>
            <person name="Brown T."/>
            <person name="Elewa A."/>
            <person name="Iarovenko S."/>
            <person name="Subramanian E."/>
            <person name="Araus A.J."/>
            <person name="Petzold A."/>
            <person name="Susuki M."/>
            <person name="Suzuki K.-i.T."/>
            <person name="Hayashi T."/>
            <person name="Toyoda A."/>
            <person name="Oliveira C."/>
            <person name="Osipova E."/>
            <person name="Leigh N.D."/>
            <person name="Simon A."/>
            <person name="Yun M.H."/>
        </authorList>
    </citation>
    <scope>NUCLEOTIDE SEQUENCE</scope>
    <source>
        <strain evidence="1">20211129_DDA</strain>
        <tissue evidence="1">Liver</tissue>
    </source>
</reference>
<keyword evidence="2" id="KW-1185">Reference proteome</keyword>
<gene>
    <name evidence="1" type="ORF">NDU88_000678</name>
</gene>
<evidence type="ECO:0000313" key="1">
    <source>
        <dbReference type="EMBL" id="KAJ1191362.1"/>
    </source>
</evidence>
<protein>
    <submittedName>
        <fullName evidence="1">Uncharacterized protein</fullName>
    </submittedName>
</protein>